<dbReference type="Proteomes" id="UP001321763">
    <property type="component" value="Chromosome"/>
</dbReference>
<proteinExistence type="predicted"/>
<protein>
    <submittedName>
        <fullName evidence="1">Uncharacterized protein</fullName>
    </submittedName>
</protein>
<name>A0ABC8EEL9_CLOTA</name>
<dbReference type="RefSeq" id="WP_159036350.1">
    <property type="nucleotide sequence ID" value="NZ_AP026804.1"/>
</dbReference>
<evidence type="ECO:0000313" key="2">
    <source>
        <dbReference type="Proteomes" id="UP001321763"/>
    </source>
</evidence>
<evidence type="ECO:0000313" key="1">
    <source>
        <dbReference type="EMBL" id="BDR81411.1"/>
    </source>
</evidence>
<organism evidence="1 2">
    <name type="scientific">Clostridium tetani</name>
    <dbReference type="NCBI Taxonomy" id="1513"/>
    <lineage>
        <taxon>Bacteria</taxon>
        <taxon>Bacillati</taxon>
        <taxon>Bacillota</taxon>
        <taxon>Clostridia</taxon>
        <taxon>Eubacteriales</taxon>
        <taxon>Clostridiaceae</taxon>
        <taxon>Clostridium</taxon>
    </lineage>
</organism>
<reference evidence="1 2" key="1">
    <citation type="submission" date="2022-09" db="EMBL/GenBank/DDBJ databases">
        <title>complete genome sequences of Clostridium tetani str. KHSU-234311-028 isolated from soil.</title>
        <authorList>
            <person name="Sekizuka T."/>
            <person name="Shitada C."/>
            <person name="Takahashi M."/>
            <person name="Kuroda M."/>
        </authorList>
    </citation>
    <scope>NUCLEOTIDE SEQUENCE [LARGE SCALE GENOMIC DNA]</scope>
    <source>
        <strain evidence="1 2">KHSU-234311-028</strain>
    </source>
</reference>
<accession>A0ABC8EEL9</accession>
<gene>
    <name evidence="1" type="ORF">K234311028_16570</name>
</gene>
<dbReference type="EMBL" id="AP026818">
    <property type="protein sequence ID" value="BDR81411.1"/>
    <property type="molecule type" value="Genomic_DNA"/>
</dbReference>
<sequence length="52" mass="6308">MKYYCKIVYKDKIEPTIYFKDNTEKEAKEKILELLDKLFENDEVEGIYLGKK</sequence>
<dbReference type="AlphaFoldDB" id="A0ABC8EEL9"/>